<accession>U2QMQ3</accession>
<dbReference type="AlphaFoldDB" id="U2QMQ3"/>
<gene>
    <name evidence="1" type="ORF">HMPREF9135_0166</name>
</gene>
<dbReference type="EMBL" id="AWEY01000008">
    <property type="protein sequence ID" value="ERK40072.1"/>
    <property type="molecule type" value="Genomic_DNA"/>
</dbReference>
<dbReference type="SUPFAM" id="SSF55729">
    <property type="entry name" value="Acyl-CoA N-acyltransferases (Nat)"/>
    <property type="match status" value="1"/>
</dbReference>
<protein>
    <recommendedName>
        <fullName evidence="3">Acetyltransferase (GNAT) domain protein</fullName>
    </recommendedName>
</protein>
<reference evidence="1 2" key="1">
    <citation type="submission" date="2013-08" db="EMBL/GenBank/DDBJ databases">
        <authorList>
            <person name="Durkin A.S."/>
            <person name="Haft D.R."/>
            <person name="McCorrison J."/>
            <person name="Torralba M."/>
            <person name="Gillis M."/>
            <person name="Haft D.H."/>
            <person name="Methe B."/>
            <person name="Sutton G."/>
            <person name="Nelson K.E."/>
        </authorList>
    </citation>
    <scope>NUCLEOTIDE SEQUENCE [LARGE SCALE GENOMIC DNA]</scope>
    <source>
        <strain evidence="1 2">F0067</strain>
    </source>
</reference>
<keyword evidence="2" id="KW-1185">Reference proteome</keyword>
<comment type="caution">
    <text evidence="1">The sequence shown here is derived from an EMBL/GenBank/DDBJ whole genome shotgun (WGS) entry which is preliminary data.</text>
</comment>
<organism evidence="1 2">
    <name type="scientific">Segatella baroniae F0067</name>
    <dbReference type="NCBI Taxonomy" id="1115809"/>
    <lineage>
        <taxon>Bacteria</taxon>
        <taxon>Pseudomonadati</taxon>
        <taxon>Bacteroidota</taxon>
        <taxon>Bacteroidia</taxon>
        <taxon>Bacteroidales</taxon>
        <taxon>Prevotellaceae</taxon>
        <taxon>Segatella</taxon>
    </lineage>
</organism>
<evidence type="ECO:0000313" key="2">
    <source>
        <dbReference type="Proteomes" id="UP000016648"/>
    </source>
</evidence>
<name>U2QMQ3_9BACT</name>
<evidence type="ECO:0000313" key="1">
    <source>
        <dbReference type="EMBL" id="ERK40072.1"/>
    </source>
</evidence>
<sequence>MYLFDKGLDDHNRGFCTLEDGLSNRNLASKLGIAPADAMTFDAVVVDKAWRGKHLQRHFIDWTAGLAKENDAKHVLATVSSDNGASKHNFLAKGFQVATTKEMYNGVVRDIMCLDINET</sequence>
<proteinExistence type="predicted"/>
<evidence type="ECO:0008006" key="3">
    <source>
        <dbReference type="Google" id="ProtNLM"/>
    </source>
</evidence>
<dbReference type="PATRIC" id="fig|1115809.3.peg.641"/>
<dbReference type="InterPro" id="IPR016181">
    <property type="entry name" value="Acyl_CoA_acyltransferase"/>
</dbReference>
<dbReference type="Gene3D" id="3.40.630.30">
    <property type="match status" value="1"/>
</dbReference>
<dbReference type="RefSeq" id="WP_021589201.1">
    <property type="nucleotide sequence ID" value="NZ_AWEY01000008.1"/>
</dbReference>
<dbReference type="Proteomes" id="UP000016648">
    <property type="component" value="Unassembled WGS sequence"/>
</dbReference>